<dbReference type="STRING" id="877500.GCA_000935065_02574"/>
<dbReference type="Gene3D" id="2.60.120.620">
    <property type="entry name" value="q2cbj1_9rhob like domain"/>
    <property type="match status" value="1"/>
</dbReference>
<gene>
    <name evidence="2" type="ORF">CRV06_00780</name>
</gene>
<dbReference type="AlphaFoldDB" id="A0A4Q0Y594"/>
<keyword evidence="3" id="KW-1185">Reference proteome</keyword>
<accession>A0A4Q0Y594</accession>
<keyword evidence="2" id="KW-0223">Dioxygenase</keyword>
<keyword evidence="2" id="KW-0560">Oxidoreductase</keyword>
<dbReference type="PANTHER" id="PTHR20883">
    <property type="entry name" value="PHYTANOYL-COA DIOXYGENASE DOMAIN CONTAINING 1"/>
    <property type="match status" value="1"/>
</dbReference>
<dbReference type="Pfam" id="PF05721">
    <property type="entry name" value="PhyH"/>
    <property type="match status" value="1"/>
</dbReference>
<dbReference type="OrthoDB" id="9791262at2"/>
<dbReference type="EMBL" id="PDKO01000001">
    <property type="protein sequence ID" value="RXJ64524.1"/>
    <property type="molecule type" value="Genomic_DNA"/>
</dbReference>
<comment type="cofactor">
    <cofactor evidence="1">
        <name>Fe(2+)</name>
        <dbReference type="ChEBI" id="CHEBI:29033"/>
    </cofactor>
</comment>
<name>A0A4Q0Y594_9BACT</name>
<organism evidence="2 3">
    <name type="scientific">Halarcobacter anaerophilus</name>
    <dbReference type="NCBI Taxonomy" id="877500"/>
    <lineage>
        <taxon>Bacteria</taxon>
        <taxon>Pseudomonadati</taxon>
        <taxon>Campylobacterota</taxon>
        <taxon>Epsilonproteobacteria</taxon>
        <taxon>Campylobacterales</taxon>
        <taxon>Arcobacteraceae</taxon>
        <taxon>Halarcobacter</taxon>
    </lineage>
</organism>
<dbReference type="Proteomes" id="UP000290191">
    <property type="component" value="Unassembled WGS sequence"/>
</dbReference>
<evidence type="ECO:0000256" key="1">
    <source>
        <dbReference type="ARBA" id="ARBA00001954"/>
    </source>
</evidence>
<protein>
    <submittedName>
        <fullName evidence="2">Phytanoyl-CoA dioxygenase</fullName>
    </submittedName>
</protein>
<evidence type="ECO:0000313" key="3">
    <source>
        <dbReference type="Proteomes" id="UP000290191"/>
    </source>
</evidence>
<dbReference type="GO" id="GO:0005506">
    <property type="term" value="F:iron ion binding"/>
    <property type="evidence" value="ECO:0007669"/>
    <property type="project" value="UniProtKB-ARBA"/>
</dbReference>
<dbReference type="PANTHER" id="PTHR20883:SF48">
    <property type="entry name" value="ECTOINE DIOXYGENASE"/>
    <property type="match status" value="1"/>
</dbReference>
<dbReference type="SUPFAM" id="SSF51197">
    <property type="entry name" value="Clavaminate synthase-like"/>
    <property type="match status" value="1"/>
</dbReference>
<dbReference type="RefSeq" id="WP_129080940.1">
    <property type="nucleotide sequence ID" value="NZ_CP041070.1"/>
</dbReference>
<reference evidence="2 3" key="1">
    <citation type="submission" date="2017-10" db="EMBL/GenBank/DDBJ databases">
        <title>Genomics of the genus Arcobacter.</title>
        <authorList>
            <person name="Perez-Cataluna A."/>
            <person name="Figueras M.J."/>
        </authorList>
    </citation>
    <scope>NUCLEOTIDE SEQUENCE [LARGE SCALE GENOMIC DNA]</scope>
    <source>
        <strain evidence="2 3">DSM 24636</strain>
    </source>
</reference>
<proteinExistence type="predicted"/>
<sequence length="295" mass="34016">MQDFYPSRGEKEEIINRVDKTVYSSISAGEYSLDNISRKEYEERGFIVFPNLFTQEETKEMLKELEYMASNTQLAKNEEFIQEPDSNKIRTIFNQHLFSTLFDKISKEPRVLDKVKQLLGSDVYIHHSRINIKPAYKGKSFPWHSDFETWHCEDGLPRCRCLTAWIMLTDNTEFNGPLYVIPKSHKKYVSCKGKTPQNNYKKSLKKQEYGVPSVNAIKEFTKDSQLVGVYGKAGTLVIHDGNTMHGSPDNISPYSRTNAFFVYNSIENKPAKPFAAKTSRADFLCLKDFTPLKSE</sequence>
<evidence type="ECO:0000313" key="2">
    <source>
        <dbReference type="EMBL" id="RXJ64524.1"/>
    </source>
</evidence>
<dbReference type="InterPro" id="IPR008775">
    <property type="entry name" value="Phytyl_CoA_dOase-like"/>
</dbReference>
<dbReference type="GO" id="GO:0016706">
    <property type="term" value="F:2-oxoglutarate-dependent dioxygenase activity"/>
    <property type="evidence" value="ECO:0007669"/>
    <property type="project" value="UniProtKB-ARBA"/>
</dbReference>
<comment type="caution">
    <text evidence="2">The sequence shown here is derived from an EMBL/GenBank/DDBJ whole genome shotgun (WGS) entry which is preliminary data.</text>
</comment>